<dbReference type="AlphaFoldDB" id="A0ABD2N9S4"/>
<reference evidence="2 3" key="1">
    <citation type="journal article" date="2021" name="BMC Biol.">
        <title>Horizontally acquired antibacterial genes associated with adaptive radiation of ladybird beetles.</title>
        <authorList>
            <person name="Li H.S."/>
            <person name="Tang X.F."/>
            <person name="Huang Y.H."/>
            <person name="Xu Z.Y."/>
            <person name="Chen M.L."/>
            <person name="Du X.Y."/>
            <person name="Qiu B.Y."/>
            <person name="Chen P.T."/>
            <person name="Zhang W."/>
            <person name="Slipinski A."/>
            <person name="Escalona H.E."/>
            <person name="Waterhouse R.M."/>
            <person name="Zwick A."/>
            <person name="Pang H."/>
        </authorList>
    </citation>
    <scope>NUCLEOTIDE SEQUENCE [LARGE SCALE GENOMIC DNA]</scope>
    <source>
        <strain evidence="2">SYSU2018</strain>
    </source>
</reference>
<dbReference type="PANTHER" id="PTHR46518">
    <property type="entry name" value="COILED-COIL DOMAIN-CONTAINING PROTEIN 151"/>
    <property type="match status" value="1"/>
</dbReference>
<protein>
    <submittedName>
        <fullName evidence="2">Uncharacterized protein</fullName>
    </submittedName>
</protein>
<accession>A0ABD2N9S4</accession>
<name>A0ABD2N9S4_9CUCU</name>
<dbReference type="EMBL" id="JABFTP020000083">
    <property type="protein sequence ID" value="KAL3275135.1"/>
    <property type="molecule type" value="Genomic_DNA"/>
</dbReference>
<evidence type="ECO:0000256" key="1">
    <source>
        <dbReference type="SAM" id="Coils"/>
    </source>
</evidence>
<sequence length="552" mass="63803">MNKLNMLSARKVKLHGMTSAKWTTKDKITQYKGLINLYLRDSAILKTDTNVTKRRQAKELKQLQKQIETNRGVLDNAVRGDKQQLRNTLAEHREMQLAYQNHQPRKVIDAIHQINFNKRKELDKLEFRMKQKSDKLIDLKLELAVLEDRLKYVNPNDFPIEKQSAIVTGKVQDAILKKEAALAIRQTFIQIIDIMKKDALYFDAILATMKGDAEAQGACMINATKLGQLATEYLDDRRNEYKTLEKAVKRDMLARKQDLMTMQKKITNFATNIKQLLRRDSDLNLGLITIERSDSEIELRESFAKIVETLNALKNSTLVSNFDQIYPCFQTQLDHFERLTAQAVKCEENRDILLKKANHAEVMRDVMNNSMVDTTFQYKSEKKELLAQTDIQKERRRHALEVLKNKSDLLAKVRISLRQLQQMVKIFKMDGIPPEVYPGAGDEDAIVKPEEDEIDGIQIVHYLRRCLTRLMIQVALRQPIGYEEGLKNFENMITERSRIIPLDVKVSDESLLEGMALEISTVPTREEIKRISGEIVDINTKTEEYMASHGKL</sequence>
<keyword evidence="3" id="KW-1185">Reference proteome</keyword>
<gene>
    <name evidence="2" type="ORF">HHI36_019905</name>
</gene>
<dbReference type="PANTHER" id="PTHR46518:SF1">
    <property type="entry name" value="OUTER DYNEIN ARM-DOCKING COMPLEX SUBUNIT 3"/>
    <property type="match status" value="1"/>
</dbReference>
<evidence type="ECO:0000313" key="3">
    <source>
        <dbReference type="Proteomes" id="UP001516400"/>
    </source>
</evidence>
<dbReference type="InterPro" id="IPR033192">
    <property type="entry name" value="ODAD3"/>
</dbReference>
<dbReference type="Proteomes" id="UP001516400">
    <property type="component" value="Unassembled WGS sequence"/>
</dbReference>
<comment type="caution">
    <text evidence="2">The sequence shown here is derived from an EMBL/GenBank/DDBJ whole genome shotgun (WGS) entry which is preliminary data.</text>
</comment>
<evidence type="ECO:0000313" key="2">
    <source>
        <dbReference type="EMBL" id="KAL3275135.1"/>
    </source>
</evidence>
<keyword evidence="1" id="KW-0175">Coiled coil</keyword>
<organism evidence="2 3">
    <name type="scientific">Cryptolaemus montrouzieri</name>
    <dbReference type="NCBI Taxonomy" id="559131"/>
    <lineage>
        <taxon>Eukaryota</taxon>
        <taxon>Metazoa</taxon>
        <taxon>Ecdysozoa</taxon>
        <taxon>Arthropoda</taxon>
        <taxon>Hexapoda</taxon>
        <taxon>Insecta</taxon>
        <taxon>Pterygota</taxon>
        <taxon>Neoptera</taxon>
        <taxon>Endopterygota</taxon>
        <taxon>Coleoptera</taxon>
        <taxon>Polyphaga</taxon>
        <taxon>Cucujiformia</taxon>
        <taxon>Coccinelloidea</taxon>
        <taxon>Coccinellidae</taxon>
        <taxon>Scymninae</taxon>
        <taxon>Scymnini</taxon>
        <taxon>Cryptolaemus</taxon>
    </lineage>
</organism>
<proteinExistence type="predicted"/>
<feature type="coiled-coil region" evidence="1">
    <location>
        <begin position="122"/>
        <end position="149"/>
    </location>
</feature>